<comment type="function">
    <text evidence="5">Zinc chaperone that directly transfers zinc cofactor to target proteins, thereby activating them. Zinc is transferred from the CXCC motif in the GTPase domain to the zinc binding site in target proteins in a process requiring GTP hydrolysis.</text>
</comment>
<dbReference type="InterPro" id="IPR036627">
    <property type="entry name" value="CobW-likC_sf"/>
</dbReference>
<evidence type="ECO:0000259" key="8">
    <source>
        <dbReference type="SMART" id="SM00833"/>
    </source>
</evidence>
<evidence type="ECO:0000256" key="4">
    <source>
        <dbReference type="ARBA" id="ARBA00034320"/>
    </source>
</evidence>
<gene>
    <name evidence="9" type="ORF">B7H23_07145</name>
</gene>
<dbReference type="InterPro" id="IPR003495">
    <property type="entry name" value="CobW/HypB/UreG_nucleotide-bd"/>
</dbReference>
<evidence type="ECO:0000256" key="6">
    <source>
        <dbReference type="ARBA" id="ARBA00049117"/>
    </source>
</evidence>
<dbReference type="Gene3D" id="3.40.50.300">
    <property type="entry name" value="P-loop containing nucleotide triphosphate hydrolases"/>
    <property type="match status" value="1"/>
</dbReference>
<evidence type="ECO:0000256" key="2">
    <source>
        <dbReference type="ARBA" id="ARBA00022801"/>
    </source>
</evidence>
<accession>A0A231V3C1</accession>
<dbReference type="Pfam" id="PF07683">
    <property type="entry name" value="CobW_C"/>
    <property type="match status" value="1"/>
</dbReference>
<feature type="compositionally biased region" description="Low complexity" evidence="7">
    <location>
        <begin position="200"/>
        <end position="212"/>
    </location>
</feature>
<comment type="similarity">
    <text evidence="4">Belongs to the SIMIBI class G3E GTPase family. ZNG1 subfamily.</text>
</comment>
<reference evidence="10" key="1">
    <citation type="journal article" date="2017" name="Int. J. Syst. Evol. Microbiol.">
        <title>Notoacmeibacter marinus gen. nov., sp. nov., isolated from the gut of a limpet and proposal of Notoacmeibacteraceae fam. nov. in the order Rhizobiales of the class Alphaproteobacteria.</title>
        <authorList>
            <person name="Huang Z."/>
            <person name="Guo F."/>
            <person name="Lai Q."/>
        </authorList>
    </citation>
    <scope>NUCLEOTIDE SEQUENCE [LARGE SCALE GENOMIC DNA]</scope>
    <source>
        <strain evidence="10">XMTR2A4</strain>
    </source>
</reference>
<dbReference type="SUPFAM" id="SSF90002">
    <property type="entry name" value="Hypothetical protein YjiA, C-terminal domain"/>
    <property type="match status" value="1"/>
</dbReference>
<dbReference type="GO" id="GO:0016787">
    <property type="term" value="F:hydrolase activity"/>
    <property type="evidence" value="ECO:0007669"/>
    <property type="project" value="UniProtKB-KW"/>
</dbReference>
<keyword evidence="2" id="KW-0378">Hydrolase</keyword>
<dbReference type="Gene3D" id="3.30.1220.10">
    <property type="entry name" value="CobW-like, C-terminal domain"/>
    <property type="match status" value="1"/>
</dbReference>
<keyword evidence="3" id="KW-0143">Chaperone</keyword>
<feature type="domain" description="CobW C-terminal" evidence="8">
    <location>
        <begin position="244"/>
        <end position="339"/>
    </location>
</feature>
<dbReference type="Proteomes" id="UP000215405">
    <property type="component" value="Unassembled WGS sequence"/>
</dbReference>
<feature type="region of interest" description="Disordered" evidence="7">
    <location>
        <begin position="196"/>
        <end position="224"/>
    </location>
</feature>
<comment type="catalytic activity">
    <reaction evidence="6">
        <text>GTP + H2O = GDP + phosphate + H(+)</text>
        <dbReference type="Rhea" id="RHEA:19669"/>
        <dbReference type="ChEBI" id="CHEBI:15377"/>
        <dbReference type="ChEBI" id="CHEBI:15378"/>
        <dbReference type="ChEBI" id="CHEBI:37565"/>
        <dbReference type="ChEBI" id="CHEBI:43474"/>
        <dbReference type="ChEBI" id="CHEBI:58189"/>
    </reaction>
    <physiologicalReaction direction="left-to-right" evidence="6">
        <dbReference type="Rhea" id="RHEA:19670"/>
    </physiologicalReaction>
</comment>
<keyword evidence="10" id="KW-1185">Reference proteome</keyword>
<evidence type="ECO:0000256" key="3">
    <source>
        <dbReference type="ARBA" id="ARBA00023186"/>
    </source>
</evidence>
<evidence type="ECO:0000256" key="1">
    <source>
        <dbReference type="ARBA" id="ARBA00022741"/>
    </source>
</evidence>
<dbReference type="GO" id="GO:0000166">
    <property type="term" value="F:nucleotide binding"/>
    <property type="evidence" value="ECO:0007669"/>
    <property type="project" value="UniProtKB-KW"/>
</dbReference>
<keyword evidence="1" id="KW-0547">Nucleotide-binding</keyword>
<dbReference type="RefSeq" id="WP_094076605.1">
    <property type="nucleotide sequence ID" value="NZ_NBYO01000001.1"/>
</dbReference>
<name>A0A231V3C1_9HYPH</name>
<organism evidence="9 10">
    <name type="scientific">Notoacmeibacter marinus</name>
    <dbReference type="NCBI Taxonomy" id="1876515"/>
    <lineage>
        <taxon>Bacteria</taxon>
        <taxon>Pseudomonadati</taxon>
        <taxon>Pseudomonadota</taxon>
        <taxon>Alphaproteobacteria</taxon>
        <taxon>Hyphomicrobiales</taxon>
        <taxon>Notoacmeibacteraceae</taxon>
        <taxon>Notoacmeibacter</taxon>
    </lineage>
</organism>
<evidence type="ECO:0000313" key="10">
    <source>
        <dbReference type="Proteomes" id="UP000215405"/>
    </source>
</evidence>
<proteinExistence type="inferred from homology"/>
<evidence type="ECO:0000256" key="7">
    <source>
        <dbReference type="SAM" id="MobiDB-lite"/>
    </source>
</evidence>
<dbReference type="Pfam" id="PF02492">
    <property type="entry name" value="cobW"/>
    <property type="match status" value="1"/>
</dbReference>
<dbReference type="InterPro" id="IPR051316">
    <property type="entry name" value="Zinc-reg_GTPase_activator"/>
</dbReference>
<dbReference type="InterPro" id="IPR011629">
    <property type="entry name" value="CobW-like_C"/>
</dbReference>
<dbReference type="CDD" id="cd03112">
    <property type="entry name" value="CobW-like"/>
    <property type="match status" value="1"/>
</dbReference>
<dbReference type="AlphaFoldDB" id="A0A231V3C1"/>
<dbReference type="EMBL" id="NBYO01000001">
    <property type="protein sequence ID" value="OXT02654.1"/>
    <property type="molecule type" value="Genomic_DNA"/>
</dbReference>
<sequence length="365" mass="38342">MSAGTGGLPVTLLTGFLGAGKTTFLNRLLADPALGETGVIVNEFGDVPLDGTLIETATGGAVLEMAGGCLCCMDGGVLDETLADLTEAAKKRGRPLSRIVIETSGMADPMPILGEIGASGRVRLNGVLTVVDCLHGKTTLADFDEARRQVAAADRIVLSKAELADADSVSRLRRALGDLAPRTEILDTGEEPTMLLGDLSSFSGESEVSDSVPHASPTDGDRIHHAPAEHAHHRHHHHHHGTAYATTVVRADRPLAPRALSGFVEVLVGTLGSRLLRVKGLARLKGETRPFVVQAVQGMVHPPYALDRWPDDAPEETALVVITHGHRDGEVEALFGAFTGEVATDRPDAAALSDNPLAIPGFSSF</sequence>
<dbReference type="GO" id="GO:0005737">
    <property type="term" value="C:cytoplasm"/>
    <property type="evidence" value="ECO:0007669"/>
    <property type="project" value="TreeGrafter"/>
</dbReference>
<dbReference type="PANTHER" id="PTHR13748">
    <property type="entry name" value="COBW-RELATED"/>
    <property type="match status" value="1"/>
</dbReference>
<comment type="caution">
    <text evidence="9">The sequence shown here is derived from an EMBL/GenBank/DDBJ whole genome shotgun (WGS) entry which is preliminary data.</text>
</comment>
<dbReference type="SUPFAM" id="SSF52540">
    <property type="entry name" value="P-loop containing nucleoside triphosphate hydrolases"/>
    <property type="match status" value="1"/>
</dbReference>
<evidence type="ECO:0000256" key="5">
    <source>
        <dbReference type="ARBA" id="ARBA00045658"/>
    </source>
</evidence>
<dbReference type="InterPro" id="IPR027417">
    <property type="entry name" value="P-loop_NTPase"/>
</dbReference>
<evidence type="ECO:0000313" key="9">
    <source>
        <dbReference type="EMBL" id="OXT02654.1"/>
    </source>
</evidence>
<protein>
    <recommendedName>
        <fullName evidence="8">CobW C-terminal domain-containing protein</fullName>
    </recommendedName>
</protein>
<dbReference type="PANTHER" id="PTHR13748:SF62">
    <property type="entry name" value="COBW DOMAIN-CONTAINING PROTEIN"/>
    <property type="match status" value="1"/>
</dbReference>
<dbReference type="SMART" id="SM00833">
    <property type="entry name" value="CobW_C"/>
    <property type="match status" value="1"/>
</dbReference>